<feature type="region of interest" description="Disordered" evidence="1">
    <location>
        <begin position="96"/>
        <end position="128"/>
    </location>
</feature>
<dbReference type="InterPro" id="IPR001969">
    <property type="entry name" value="Aspartic_peptidase_AS"/>
</dbReference>
<dbReference type="GO" id="GO:0006508">
    <property type="term" value="P:proteolysis"/>
    <property type="evidence" value="ECO:0007669"/>
    <property type="project" value="InterPro"/>
</dbReference>
<sequence>MNADRVWRRIILSKFPEFICNNVIQRETEQARRFEARRQKSCWRCFAKNHQSKECTVLGLCPKCNEPHHTSLSLSGVKKQDSGFVTLSRLPQQHSQNSQQLQAGRWQQSQPAKVAQMQQPPSSNRNRQQGIERIQAVQNSQSGRETAILDTTPSNVMQCVLQIATAMIFNEGEMDYLPVNLLLDSGAQRSFINSGLSSGLKLSIMRSSSFTTSEMGELQEIFKSNKVQITLKGLHSSKKLKKQSVHTKEKLTTRLEAAQLSKDDLKFI</sequence>
<name>A0A0B1TNH0_OESDE</name>
<keyword evidence="3" id="KW-1185">Reference proteome</keyword>
<dbReference type="EMBL" id="KN549246">
    <property type="protein sequence ID" value="KHJ99078.1"/>
    <property type="molecule type" value="Genomic_DNA"/>
</dbReference>
<dbReference type="AlphaFoldDB" id="A0A0B1TNH0"/>
<gene>
    <name evidence="2" type="ORF">OESDEN_00930</name>
</gene>
<reference evidence="2 3" key="1">
    <citation type="submission" date="2014-03" db="EMBL/GenBank/DDBJ databases">
        <title>Draft genome of the hookworm Oesophagostomum dentatum.</title>
        <authorList>
            <person name="Mitreva M."/>
        </authorList>
    </citation>
    <scope>NUCLEOTIDE SEQUENCE [LARGE SCALE GENOMIC DNA]</scope>
    <source>
        <strain evidence="2 3">OD-Hann</strain>
    </source>
</reference>
<organism evidence="2 3">
    <name type="scientific">Oesophagostomum dentatum</name>
    <name type="common">Nodular worm</name>
    <dbReference type="NCBI Taxonomy" id="61180"/>
    <lineage>
        <taxon>Eukaryota</taxon>
        <taxon>Metazoa</taxon>
        <taxon>Ecdysozoa</taxon>
        <taxon>Nematoda</taxon>
        <taxon>Chromadorea</taxon>
        <taxon>Rhabditida</taxon>
        <taxon>Rhabditina</taxon>
        <taxon>Rhabditomorpha</taxon>
        <taxon>Strongyloidea</taxon>
        <taxon>Strongylidae</taxon>
        <taxon>Oesophagostomum</taxon>
    </lineage>
</organism>
<protein>
    <recommendedName>
        <fullName evidence="4">Peptidase aspartic putative domain-containing protein</fullName>
    </recommendedName>
</protein>
<dbReference type="GO" id="GO:0004190">
    <property type="term" value="F:aspartic-type endopeptidase activity"/>
    <property type="evidence" value="ECO:0007669"/>
    <property type="project" value="InterPro"/>
</dbReference>
<dbReference type="OrthoDB" id="5874698at2759"/>
<evidence type="ECO:0000313" key="3">
    <source>
        <dbReference type="Proteomes" id="UP000053660"/>
    </source>
</evidence>
<accession>A0A0B1TNH0</accession>
<proteinExistence type="predicted"/>
<dbReference type="Proteomes" id="UP000053660">
    <property type="component" value="Unassembled WGS sequence"/>
</dbReference>
<dbReference type="PROSITE" id="PS00141">
    <property type="entry name" value="ASP_PROTEASE"/>
    <property type="match status" value="1"/>
</dbReference>
<feature type="compositionally biased region" description="Polar residues" evidence="1">
    <location>
        <begin position="105"/>
        <end position="128"/>
    </location>
</feature>
<evidence type="ECO:0000256" key="1">
    <source>
        <dbReference type="SAM" id="MobiDB-lite"/>
    </source>
</evidence>
<evidence type="ECO:0008006" key="4">
    <source>
        <dbReference type="Google" id="ProtNLM"/>
    </source>
</evidence>
<evidence type="ECO:0000313" key="2">
    <source>
        <dbReference type="EMBL" id="KHJ99078.1"/>
    </source>
</evidence>